<dbReference type="Proteomes" id="UP001164746">
    <property type="component" value="Chromosome 11"/>
</dbReference>
<name>A0ABY7FGH2_MYAAR</name>
<gene>
    <name evidence="1" type="ORF">MAR_001894</name>
</gene>
<evidence type="ECO:0000313" key="2">
    <source>
        <dbReference type="Proteomes" id="UP001164746"/>
    </source>
</evidence>
<reference evidence="1" key="1">
    <citation type="submission" date="2022-11" db="EMBL/GenBank/DDBJ databases">
        <title>Centuries of genome instability and evolution in soft-shell clam transmissible cancer (bioRxiv).</title>
        <authorList>
            <person name="Hart S.F.M."/>
            <person name="Yonemitsu M.A."/>
            <person name="Giersch R.M."/>
            <person name="Beal B.F."/>
            <person name="Arriagada G."/>
            <person name="Davis B.W."/>
            <person name="Ostrander E.A."/>
            <person name="Goff S.P."/>
            <person name="Metzger M.J."/>
        </authorList>
    </citation>
    <scope>NUCLEOTIDE SEQUENCE</scope>
    <source>
        <strain evidence="1">MELC-2E11</strain>
        <tissue evidence="1">Siphon/mantle</tissue>
    </source>
</reference>
<proteinExistence type="predicted"/>
<evidence type="ECO:0000313" key="1">
    <source>
        <dbReference type="EMBL" id="WAR20056.1"/>
    </source>
</evidence>
<dbReference type="EMBL" id="CP111022">
    <property type="protein sequence ID" value="WAR20056.1"/>
    <property type="molecule type" value="Genomic_DNA"/>
</dbReference>
<keyword evidence="2" id="KW-1185">Reference proteome</keyword>
<sequence>MENTPELDRTMSSRMSMALGDVGVNSSMVRKQMSTFLMIEKGDKITFILFSISMKDKMNTWLGVFAHFKMNEHLRNVLFMASDLMPEQMRTFLCLYLQKARKHAHGLPFPLREKCFRYTSKRILSVLASNAASCCIRNGYGVPRSILSLFESSLDTDVASSRLKLASFLLCHNELERAAYVLNDVERRYDDSVQAVCECGRIDPLHTEHHKPMCTASVFDNDDVLLTNNTTFCVRYLRQEAFCAPPILRFEMVRGFGEELNHRNYSERKWMNSAVVDALPYLYYLQYLTFRGLGQQGRQVQAFNNLMNSVLDTSLHSQIYHYETFSNLFGHCLELEGKLIEAFLMYWTSVLDKPINNAARWHIYRLIHGIKI</sequence>
<protein>
    <submittedName>
        <fullName evidence="1">Uncharacterized protein</fullName>
    </submittedName>
</protein>
<accession>A0ABY7FGH2</accession>
<organism evidence="1 2">
    <name type="scientific">Mya arenaria</name>
    <name type="common">Soft-shell clam</name>
    <dbReference type="NCBI Taxonomy" id="6604"/>
    <lineage>
        <taxon>Eukaryota</taxon>
        <taxon>Metazoa</taxon>
        <taxon>Spiralia</taxon>
        <taxon>Lophotrochozoa</taxon>
        <taxon>Mollusca</taxon>
        <taxon>Bivalvia</taxon>
        <taxon>Autobranchia</taxon>
        <taxon>Heteroconchia</taxon>
        <taxon>Euheterodonta</taxon>
        <taxon>Imparidentia</taxon>
        <taxon>Neoheterodontei</taxon>
        <taxon>Myida</taxon>
        <taxon>Myoidea</taxon>
        <taxon>Myidae</taxon>
        <taxon>Mya</taxon>
    </lineage>
</organism>